<organism evidence="3 4">
    <name type="scientific">Phytophthora nicotianae P1569</name>
    <dbReference type="NCBI Taxonomy" id="1317065"/>
    <lineage>
        <taxon>Eukaryota</taxon>
        <taxon>Sar</taxon>
        <taxon>Stramenopiles</taxon>
        <taxon>Oomycota</taxon>
        <taxon>Peronosporomycetes</taxon>
        <taxon>Peronosporales</taxon>
        <taxon>Peronosporaceae</taxon>
        <taxon>Phytophthora</taxon>
    </lineage>
</organism>
<dbReference type="AlphaFoldDB" id="V9DZ21"/>
<evidence type="ECO:0000313" key="3">
    <source>
        <dbReference type="EMBL" id="ETI31277.1"/>
    </source>
</evidence>
<keyword evidence="4" id="KW-1185">Reference proteome</keyword>
<protein>
    <submittedName>
        <fullName evidence="3">Uncharacterized protein</fullName>
    </submittedName>
</protein>
<dbReference type="Proteomes" id="UP000018721">
    <property type="component" value="Unassembled WGS sequence"/>
</dbReference>
<dbReference type="EMBL" id="ANIZ01003795">
    <property type="protein sequence ID" value="ETI31277.1"/>
    <property type="molecule type" value="Genomic_DNA"/>
</dbReference>
<accession>V9DZ21</accession>
<name>V9DZ21_PHYNI</name>
<keyword evidence="2" id="KW-0812">Transmembrane</keyword>
<keyword evidence="2" id="KW-0472">Membrane</keyword>
<feature type="transmembrane region" description="Helical" evidence="2">
    <location>
        <begin position="55"/>
        <end position="74"/>
    </location>
</feature>
<feature type="region of interest" description="Disordered" evidence="1">
    <location>
        <begin position="88"/>
        <end position="108"/>
    </location>
</feature>
<comment type="caution">
    <text evidence="3">The sequence shown here is derived from an EMBL/GenBank/DDBJ whole genome shotgun (WGS) entry which is preliminary data.</text>
</comment>
<keyword evidence="2" id="KW-1133">Transmembrane helix</keyword>
<evidence type="ECO:0000313" key="4">
    <source>
        <dbReference type="Proteomes" id="UP000018721"/>
    </source>
</evidence>
<sequence>MVSCRRRVSHFIGGMGILVTRLPGVVLTLIVVLMLRLMSRIAGCCDPGRTLNVTAMMTVVILIDIDILLLPVCSQRRGMYWARRSSIETSGRGTDVARRRPMVGAMPG</sequence>
<feature type="transmembrane region" description="Helical" evidence="2">
    <location>
        <begin position="12"/>
        <end position="35"/>
    </location>
</feature>
<dbReference type="HOGENOM" id="CLU_2202241_0_0_1"/>
<gene>
    <name evidence="3" type="ORF">F443_21754</name>
</gene>
<evidence type="ECO:0000256" key="2">
    <source>
        <dbReference type="SAM" id="Phobius"/>
    </source>
</evidence>
<evidence type="ECO:0000256" key="1">
    <source>
        <dbReference type="SAM" id="MobiDB-lite"/>
    </source>
</evidence>
<reference evidence="3 4" key="1">
    <citation type="submission" date="2013-11" db="EMBL/GenBank/DDBJ databases">
        <title>The Genome Sequence of Phytophthora parasitica P1569.</title>
        <authorList>
            <consortium name="The Broad Institute Genomics Platform"/>
            <person name="Russ C."/>
            <person name="Tyler B."/>
            <person name="Panabieres F."/>
            <person name="Shan W."/>
            <person name="Tripathy S."/>
            <person name="Grunwald N."/>
            <person name="Machado M."/>
            <person name="Johnson C.S."/>
            <person name="Arredondo F."/>
            <person name="Hong C."/>
            <person name="Coffey M."/>
            <person name="Young S.K."/>
            <person name="Zeng Q."/>
            <person name="Gargeya S."/>
            <person name="Fitzgerald M."/>
            <person name="Abouelleil A."/>
            <person name="Alvarado L."/>
            <person name="Chapman S.B."/>
            <person name="Gainer-Dewar J."/>
            <person name="Goldberg J."/>
            <person name="Griggs A."/>
            <person name="Gujja S."/>
            <person name="Hansen M."/>
            <person name="Howarth C."/>
            <person name="Imamovic A."/>
            <person name="Ireland A."/>
            <person name="Larimer J."/>
            <person name="McCowan C."/>
            <person name="Murphy C."/>
            <person name="Pearson M."/>
            <person name="Poon T.W."/>
            <person name="Priest M."/>
            <person name="Roberts A."/>
            <person name="Saif S."/>
            <person name="Shea T."/>
            <person name="Sykes S."/>
            <person name="Wortman J."/>
            <person name="Nusbaum C."/>
            <person name="Birren B."/>
        </authorList>
    </citation>
    <scope>NUCLEOTIDE SEQUENCE [LARGE SCALE GENOMIC DNA]</scope>
    <source>
        <strain evidence="3 4">P1569</strain>
    </source>
</reference>
<proteinExistence type="predicted"/>